<dbReference type="Proteomes" id="UP000019277">
    <property type="component" value="Unassembled WGS sequence"/>
</dbReference>
<proteinExistence type="predicted"/>
<gene>
    <name evidence="2" type="ORF">UO65_1548</name>
</gene>
<evidence type="ECO:0000313" key="2">
    <source>
        <dbReference type="EMBL" id="EWC63138.1"/>
    </source>
</evidence>
<protein>
    <submittedName>
        <fullName evidence="2">Uncharacterized protein</fullName>
    </submittedName>
</protein>
<accession>W7IS22</accession>
<evidence type="ECO:0000313" key="3">
    <source>
        <dbReference type="Proteomes" id="UP000019277"/>
    </source>
</evidence>
<evidence type="ECO:0000256" key="1">
    <source>
        <dbReference type="SAM" id="MobiDB-lite"/>
    </source>
</evidence>
<name>W7IS22_9PSEU</name>
<reference evidence="2 3" key="1">
    <citation type="journal article" date="2014" name="Genome Announc.">
        <title>Draft Genome Sequence of the Antitrypanosomally Active Sponge-Associated Bacterium Actinokineospora sp. Strain EG49.</title>
        <authorList>
            <person name="Harjes J."/>
            <person name="Ryu T."/>
            <person name="Abdelmohsen U.R."/>
            <person name="Moitinho-Silva L."/>
            <person name="Horn H."/>
            <person name="Ravasi T."/>
            <person name="Hentschel U."/>
        </authorList>
    </citation>
    <scope>NUCLEOTIDE SEQUENCE [LARGE SCALE GENOMIC DNA]</scope>
    <source>
        <strain evidence="2 3">EG49</strain>
    </source>
</reference>
<dbReference type="AlphaFoldDB" id="W7IS22"/>
<keyword evidence="3" id="KW-1185">Reference proteome</keyword>
<dbReference type="EMBL" id="AYXG01000054">
    <property type="protein sequence ID" value="EWC63138.1"/>
    <property type="molecule type" value="Genomic_DNA"/>
</dbReference>
<sequence>MEGHRAAALRVPRGLGFRCRSRGGAQAAGGVADVLGNTAHDGGLLLTGRRATGGNADLRDGEPVWVRPRRGGEAGEHAPHPHPSEAPPVSGNPPVHMVGGGPHWADRSS</sequence>
<dbReference type="STRING" id="909613.UO65_1548"/>
<comment type="caution">
    <text evidence="2">The sequence shown here is derived from an EMBL/GenBank/DDBJ whole genome shotgun (WGS) entry which is preliminary data.</text>
</comment>
<organism evidence="2 3">
    <name type="scientific">Actinokineospora spheciospongiae</name>
    <dbReference type="NCBI Taxonomy" id="909613"/>
    <lineage>
        <taxon>Bacteria</taxon>
        <taxon>Bacillati</taxon>
        <taxon>Actinomycetota</taxon>
        <taxon>Actinomycetes</taxon>
        <taxon>Pseudonocardiales</taxon>
        <taxon>Pseudonocardiaceae</taxon>
        <taxon>Actinokineospora</taxon>
    </lineage>
</organism>
<feature type="compositionally biased region" description="Basic and acidic residues" evidence="1">
    <location>
        <begin position="70"/>
        <end position="83"/>
    </location>
</feature>
<feature type="region of interest" description="Disordered" evidence="1">
    <location>
        <begin position="50"/>
        <end position="109"/>
    </location>
</feature>